<protein>
    <submittedName>
        <fullName evidence="2">MarR family transcriptional regulator</fullName>
    </submittedName>
</protein>
<dbReference type="GO" id="GO:0003700">
    <property type="term" value="F:DNA-binding transcription factor activity"/>
    <property type="evidence" value="ECO:0007669"/>
    <property type="project" value="InterPro"/>
</dbReference>
<dbReference type="SUPFAM" id="SSF46785">
    <property type="entry name" value="Winged helix' DNA-binding domain"/>
    <property type="match status" value="1"/>
</dbReference>
<dbReference type="Proteomes" id="UP000054903">
    <property type="component" value="Unassembled WGS sequence"/>
</dbReference>
<comment type="caution">
    <text evidence="2">The sequence shown here is derived from an EMBL/GenBank/DDBJ whole genome shotgun (WGS) entry which is preliminary data.</text>
</comment>
<dbReference type="OrthoDB" id="8594189at2"/>
<evidence type="ECO:0000259" key="1">
    <source>
        <dbReference type="PROSITE" id="PS50995"/>
    </source>
</evidence>
<organism evidence="2 3">
    <name type="scientific">Caballeronia fortuita</name>
    <dbReference type="NCBI Taxonomy" id="1777138"/>
    <lineage>
        <taxon>Bacteria</taxon>
        <taxon>Pseudomonadati</taxon>
        <taxon>Pseudomonadota</taxon>
        <taxon>Betaproteobacteria</taxon>
        <taxon>Burkholderiales</taxon>
        <taxon>Burkholderiaceae</taxon>
        <taxon>Caballeronia</taxon>
    </lineage>
</organism>
<name>A0A158CPL8_9BURK</name>
<proteinExistence type="predicted"/>
<gene>
    <name evidence="2" type="ORF">AWB77_04389</name>
</gene>
<dbReference type="Gene3D" id="1.10.10.10">
    <property type="entry name" value="Winged helix-like DNA-binding domain superfamily/Winged helix DNA-binding domain"/>
    <property type="match status" value="1"/>
</dbReference>
<dbReference type="PROSITE" id="PS50995">
    <property type="entry name" value="HTH_MARR_2"/>
    <property type="match status" value="1"/>
</dbReference>
<dbReference type="InterPro" id="IPR036388">
    <property type="entry name" value="WH-like_DNA-bd_sf"/>
</dbReference>
<dbReference type="EMBL" id="FCNX02000011">
    <property type="protein sequence ID" value="SAK84324.1"/>
    <property type="molecule type" value="Genomic_DNA"/>
</dbReference>
<dbReference type="STRING" id="1777138.AWB77_04389"/>
<dbReference type="InterPro" id="IPR000835">
    <property type="entry name" value="HTH_MarR-typ"/>
</dbReference>
<evidence type="ECO:0000313" key="3">
    <source>
        <dbReference type="Proteomes" id="UP000054903"/>
    </source>
</evidence>
<dbReference type="AlphaFoldDB" id="A0A158CPL8"/>
<feature type="domain" description="HTH marR-type" evidence="1">
    <location>
        <begin position="1"/>
        <end position="138"/>
    </location>
</feature>
<keyword evidence="3" id="KW-1185">Reference proteome</keyword>
<dbReference type="InterPro" id="IPR036390">
    <property type="entry name" value="WH_DNA-bd_sf"/>
</dbReference>
<dbReference type="Pfam" id="PF12802">
    <property type="entry name" value="MarR_2"/>
    <property type="match status" value="1"/>
</dbReference>
<dbReference type="RefSeq" id="WP_061136494.1">
    <property type="nucleotide sequence ID" value="NZ_FCNX02000011.1"/>
</dbReference>
<accession>A0A158CPL8</accession>
<reference evidence="2" key="1">
    <citation type="submission" date="2016-01" db="EMBL/GenBank/DDBJ databases">
        <authorList>
            <person name="Peeters C."/>
        </authorList>
    </citation>
    <scope>NUCLEOTIDE SEQUENCE</scope>
    <source>
        <strain evidence="2">LMG 29320</strain>
    </source>
</reference>
<sequence length="138" mass="15949">MNRQLRIRRVMPAKKDVERLSQFRYVLRTFLRYSEEITQLAGITPLQYSLLVHVHGMPGRSWATVGELAERLQAASNGAGALVSRCERAQLVVRKKLGDKDRRLVQVHLTRKGERCLYKLAALHLDQMKELRRILAET</sequence>
<evidence type="ECO:0000313" key="2">
    <source>
        <dbReference type="EMBL" id="SAK84324.1"/>
    </source>
</evidence>